<dbReference type="Proteomes" id="UP001164929">
    <property type="component" value="Chromosome 1"/>
</dbReference>
<protein>
    <submittedName>
        <fullName evidence="2">Uncharacterized protein</fullName>
    </submittedName>
</protein>
<evidence type="ECO:0000313" key="2">
    <source>
        <dbReference type="EMBL" id="KAJ7012280.1"/>
    </source>
</evidence>
<reference evidence="2 3" key="1">
    <citation type="journal article" date="2023" name="Mol. Ecol. Resour.">
        <title>Chromosome-level genome assembly of a triploid poplar Populus alba 'Berolinensis'.</title>
        <authorList>
            <person name="Chen S."/>
            <person name="Yu Y."/>
            <person name="Wang X."/>
            <person name="Wang S."/>
            <person name="Zhang T."/>
            <person name="Zhou Y."/>
            <person name="He R."/>
            <person name="Meng N."/>
            <person name="Wang Y."/>
            <person name="Liu W."/>
            <person name="Liu Z."/>
            <person name="Liu J."/>
            <person name="Guo Q."/>
            <person name="Huang H."/>
            <person name="Sederoff R.R."/>
            <person name="Wang G."/>
            <person name="Qu G."/>
            <person name="Chen S."/>
        </authorList>
    </citation>
    <scope>NUCLEOTIDE SEQUENCE [LARGE SCALE GENOMIC DNA]</scope>
    <source>
        <strain evidence="2">SC-2020</strain>
    </source>
</reference>
<accession>A0AAD6RPV5</accession>
<keyword evidence="3" id="KW-1185">Reference proteome</keyword>
<evidence type="ECO:0000256" key="1">
    <source>
        <dbReference type="SAM" id="MobiDB-lite"/>
    </source>
</evidence>
<feature type="compositionally biased region" description="Basic residues" evidence="1">
    <location>
        <begin position="16"/>
        <end position="26"/>
    </location>
</feature>
<feature type="region of interest" description="Disordered" evidence="1">
    <location>
        <begin position="1"/>
        <end position="49"/>
    </location>
</feature>
<sequence length="49" mass="5752">MSDIATNPERSSNNNNRHHIRARKHRTMVEDSPRKPYVSSNKAAFARRF</sequence>
<dbReference type="AlphaFoldDB" id="A0AAD6RPV5"/>
<dbReference type="EMBL" id="JAQIZT010000001">
    <property type="protein sequence ID" value="KAJ7012280.1"/>
    <property type="molecule type" value="Genomic_DNA"/>
</dbReference>
<comment type="caution">
    <text evidence="2">The sequence shown here is derived from an EMBL/GenBank/DDBJ whole genome shotgun (WGS) entry which is preliminary data.</text>
</comment>
<name>A0AAD6RPV5_9ROSI</name>
<proteinExistence type="predicted"/>
<gene>
    <name evidence="2" type="ORF">NC653_002363</name>
</gene>
<evidence type="ECO:0000313" key="3">
    <source>
        <dbReference type="Proteomes" id="UP001164929"/>
    </source>
</evidence>
<organism evidence="2 3">
    <name type="scientific">Populus alba x Populus x berolinensis</name>
    <dbReference type="NCBI Taxonomy" id="444605"/>
    <lineage>
        <taxon>Eukaryota</taxon>
        <taxon>Viridiplantae</taxon>
        <taxon>Streptophyta</taxon>
        <taxon>Embryophyta</taxon>
        <taxon>Tracheophyta</taxon>
        <taxon>Spermatophyta</taxon>
        <taxon>Magnoliopsida</taxon>
        <taxon>eudicotyledons</taxon>
        <taxon>Gunneridae</taxon>
        <taxon>Pentapetalae</taxon>
        <taxon>rosids</taxon>
        <taxon>fabids</taxon>
        <taxon>Malpighiales</taxon>
        <taxon>Salicaceae</taxon>
        <taxon>Saliceae</taxon>
        <taxon>Populus</taxon>
    </lineage>
</organism>